<proteinExistence type="predicted"/>
<keyword evidence="4" id="KW-1185">Reference proteome</keyword>
<evidence type="ECO:0000259" key="2">
    <source>
        <dbReference type="Pfam" id="PF13845"/>
    </source>
</evidence>
<dbReference type="EMBL" id="PVNH01000005">
    <property type="protein sequence ID" value="PRX47627.1"/>
    <property type="molecule type" value="Genomic_DNA"/>
</dbReference>
<reference evidence="3 4" key="1">
    <citation type="submission" date="2018-03" db="EMBL/GenBank/DDBJ databases">
        <title>Genomic Encyclopedia of Type Strains, Phase III (KMG-III): the genomes of soil and plant-associated and newly described type strains.</title>
        <authorList>
            <person name="Whitman W."/>
        </authorList>
    </citation>
    <scope>NUCLEOTIDE SEQUENCE [LARGE SCALE GENOMIC DNA]</scope>
    <source>
        <strain evidence="3 4">CGMCC 4.7125</strain>
    </source>
</reference>
<dbReference type="InterPro" id="IPR026004">
    <property type="entry name" value="Septum_form"/>
</dbReference>
<dbReference type="RefSeq" id="WP_245900659.1">
    <property type="nucleotide sequence ID" value="NZ_PVNH01000005.1"/>
</dbReference>
<dbReference type="Proteomes" id="UP000238362">
    <property type="component" value="Unassembled WGS sequence"/>
</dbReference>
<feature type="compositionally biased region" description="Polar residues" evidence="1">
    <location>
        <begin position="1"/>
        <end position="11"/>
    </location>
</feature>
<gene>
    <name evidence="3" type="ORF">B0I33_105207</name>
</gene>
<evidence type="ECO:0000313" key="4">
    <source>
        <dbReference type="Proteomes" id="UP000238362"/>
    </source>
</evidence>
<protein>
    <submittedName>
        <fullName evidence="3">Putative regulator of septum formation</fullName>
    </submittedName>
</protein>
<feature type="domain" description="Septum formation-related" evidence="2">
    <location>
        <begin position="57"/>
        <end position="258"/>
    </location>
</feature>
<dbReference type="AlphaFoldDB" id="A0A2T0LUZ8"/>
<feature type="region of interest" description="Disordered" evidence="1">
    <location>
        <begin position="1"/>
        <end position="56"/>
    </location>
</feature>
<evidence type="ECO:0000313" key="3">
    <source>
        <dbReference type="EMBL" id="PRX47627.1"/>
    </source>
</evidence>
<dbReference type="Pfam" id="PF13845">
    <property type="entry name" value="Septum_form"/>
    <property type="match status" value="1"/>
</dbReference>
<sequence length="280" mass="30020">MALSACTTQVPGTAASGTGRAPASVPASASPSATGDPGGSEEPRRELPEPGQCVLGNDLTPIDCGREHTVEITMGGTFGGDLPDRPPDRESVFAAVFPSCREEAARYLGNEAYDATTLGAWLMWASEDDWANGQRWYRCGVAQLSPEGEAVPRTGSAEGVLAGEGLYDYQVCSSVRPSKKLPKRTSCAGPHLGEAIGVVRMGRSTDPLPSADEFDRTARDRCQSALVDYLGVARNDVLASWRWPDESNWRRGFTNLTCYAETEQPVRGTLRDIRSGPLPR</sequence>
<organism evidence="3 4">
    <name type="scientific">Prauserella shujinwangii</name>
    <dbReference type="NCBI Taxonomy" id="1453103"/>
    <lineage>
        <taxon>Bacteria</taxon>
        <taxon>Bacillati</taxon>
        <taxon>Actinomycetota</taxon>
        <taxon>Actinomycetes</taxon>
        <taxon>Pseudonocardiales</taxon>
        <taxon>Pseudonocardiaceae</taxon>
        <taxon>Prauserella</taxon>
    </lineage>
</organism>
<name>A0A2T0LUZ8_9PSEU</name>
<feature type="compositionally biased region" description="Low complexity" evidence="1">
    <location>
        <begin position="21"/>
        <end position="33"/>
    </location>
</feature>
<evidence type="ECO:0000256" key="1">
    <source>
        <dbReference type="SAM" id="MobiDB-lite"/>
    </source>
</evidence>
<comment type="caution">
    <text evidence="3">The sequence shown here is derived from an EMBL/GenBank/DDBJ whole genome shotgun (WGS) entry which is preliminary data.</text>
</comment>
<accession>A0A2T0LUZ8</accession>